<protein>
    <submittedName>
        <fullName evidence="1">Uncharacterized protein</fullName>
    </submittedName>
</protein>
<dbReference type="EMBL" id="CAUYUE010000004">
    <property type="protein sequence ID" value="CAK0768524.1"/>
    <property type="molecule type" value="Genomic_DNA"/>
</dbReference>
<keyword evidence="2" id="KW-1185">Reference proteome</keyword>
<evidence type="ECO:0000313" key="1">
    <source>
        <dbReference type="EMBL" id="CAK0768524.1"/>
    </source>
</evidence>
<dbReference type="AlphaFoldDB" id="A0AAV1HZV1"/>
<sequence length="150" mass="16567">MLTRMEKDVTWTFHVISMQFSGLHALLAGKISIDEGDELYNACEQAQTLLVTEGLTPHVWKSLSALRNILLTVVETKLGTHHGLCCMLRDGEIDQELAGRLESLRAIALVGSGVGQNQLDRLLIDLFDSGLTCVQDLHPRLPGPSEHRLL</sequence>
<organism evidence="1 2">
    <name type="scientific">Coccomyxa viridis</name>
    <dbReference type="NCBI Taxonomy" id="1274662"/>
    <lineage>
        <taxon>Eukaryota</taxon>
        <taxon>Viridiplantae</taxon>
        <taxon>Chlorophyta</taxon>
        <taxon>core chlorophytes</taxon>
        <taxon>Trebouxiophyceae</taxon>
        <taxon>Trebouxiophyceae incertae sedis</taxon>
        <taxon>Coccomyxaceae</taxon>
        <taxon>Coccomyxa</taxon>
    </lineage>
</organism>
<name>A0AAV1HZV1_9CHLO</name>
<reference evidence="1 2" key="1">
    <citation type="submission" date="2023-10" db="EMBL/GenBank/DDBJ databases">
        <authorList>
            <person name="Maclean D."/>
            <person name="Macfadyen A."/>
        </authorList>
    </citation>
    <scope>NUCLEOTIDE SEQUENCE [LARGE SCALE GENOMIC DNA]</scope>
</reference>
<comment type="caution">
    <text evidence="1">The sequence shown here is derived from an EMBL/GenBank/DDBJ whole genome shotgun (WGS) entry which is preliminary data.</text>
</comment>
<proteinExistence type="predicted"/>
<accession>A0AAV1HZV1</accession>
<dbReference type="Proteomes" id="UP001314263">
    <property type="component" value="Unassembled WGS sequence"/>
</dbReference>
<gene>
    <name evidence="1" type="ORF">CVIRNUC_003573</name>
</gene>
<evidence type="ECO:0000313" key="2">
    <source>
        <dbReference type="Proteomes" id="UP001314263"/>
    </source>
</evidence>